<name>A0A174E9V1_9ACTN</name>
<dbReference type="Proteomes" id="UP000095468">
    <property type="component" value="Unassembled WGS sequence"/>
</dbReference>
<dbReference type="AlphaFoldDB" id="A0A174E9V1"/>
<reference evidence="1 2" key="1">
    <citation type="submission" date="2015-09" db="EMBL/GenBank/DDBJ databases">
        <authorList>
            <consortium name="Pathogen Informatics"/>
        </authorList>
    </citation>
    <scope>NUCLEOTIDE SEQUENCE [LARGE SCALE GENOMIC DNA]</scope>
    <source>
        <strain evidence="1 2">2789STDY5608823</strain>
    </source>
</reference>
<evidence type="ECO:0000313" key="2">
    <source>
        <dbReference type="Proteomes" id="UP000095468"/>
    </source>
</evidence>
<proteinExistence type="predicted"/>
<evidence type="ECO:0000313" key="1">
    <source>
        <dbReference type="EMBL" id="CUO33376.1"/>
    </source>
</evidence>
<organism evidence="1 2">
    <name type="scientific">Collinsella aerofaciens</name>
    <dbReference type="NCBI Taxonomy" id="74426"/>
    <lineage>
        <taxon>Bacteria</taxon>
        <taxon>Bacillati</taxon>
        <taxon>Actinomycetota</taxon>
        <taxon>Coriobacteriia</taxon>
        <taxon>Coriobacteriales</taxon>
        <taxon>Coriobacteriaceae</taxon>
        <taxon>Collinsella</taxon>
    </lineage>
</organism>
<accession>A0A174E9V1</accession>
<protein>
    <submittedName>
        <fullName evidence="1">Protein of uncharacterized function (DUF3793)</fullName>
    </submittedName>
</protein>
<dbReference type="Pfam" id="PF12672">
    <property type="entry name" value="DUF3793"/>
    <property type="match status" value="1"/>
</dbReference>
<dbReference type="InterPro" id="IPR024523">
    <property type="entry name" value="DUF3793"/>
</dbReference>
<dbReference type="RefSeq" id="WP_055286885.1">
    <property type="nucleotide sequence ID" value="NZ_CYYP01000012.1"/>
</dbReference>
<gene>
    <name evidence="1" type="ORF">ERS852381_01394</name>
</gene>
<sequence>MTRTIDIPTYQTAVVRNCSPTLAGIKPASLFTYPGVYANQNGKPSAAHIEERRSRLLAVIAQCNCELQPLGIHMSVLVWRPCGALIYVYRPADLMRYLSDPRATTALAAEGYDVHNLPASLVHLAARITLASSNAAESAYDGSVCALARNRHCDTGCMCEFPHEIGYFLGYPYEDVHQFIVQHGENYKVFGAWKVYTNVEQALTTFDSYRACTQYLTYIYQQGCTLGQLVQATR</sequence>
<dbReference type="EMBL" id="CYYP01000012">
    <property type="protein sequence ID" value="CUO33376.1"/>
    <property type="molecule type" value="Genomic_DNA"/>
</dbReference>